<dbReference type="FunCoup" id="A0A2P6NFP4">
    <property type="interactions" value="273"/>
</dbReference>
<dbReference type="GO" id="GO:0032456">
    <property type="term" value="P:endocytic recycling"/>
    <property type="evidence" value="ECO:0007669"/>
    <property type="project" value="InterPro"/>
</dbReference>
<name>A0A2P6NFP4_9EUKA</name>
<dbReference type="PANTHER" id="PTHR13673">
    <property type="entry name" value="ESOPHAGEAL CANCER ASSOCIATED PROTEIN"/>
    <property type="match status" value="1"/>
</dbReference>
<evidence type="ECO:0000256" key="3">
    <source>
        <dbReference type="ARBA" id="ARBA00022448"/>
    </source>
</evidence>
<dbReference type="PANTHER" id="PTHR13673:SF0">
    <property type="entry name" value="VPS35 ENDOSOMAL PROTEIN-SORTING FACTOR-LIKE"/>
    <property type="match status" value="1"/>
</dbReference>
<dbReference type="GO" id="GO:0005768">
    <property type="term" value="C:endosome"/>
    <property type="evidence" value="ECO:0007669"/>
    <property type="project" value="UniProtKB-SubCell"/>
</dbReference>
<evidence type="ECO:0000256" key="4">
    <source>
        <dbReference type="ARBA" id="ARBA00022753"/>
    </source>
</evidence>
<feature type="compositionally biased region" description="Low complexity" evidence="6">
    <location>
        <begin position="84"/>
        <end position="99"/>
    </location>
</feature>
<evidence type="ECO:0000313" key="7">
    <source>
        <dbReference type="EMBL" id="PRP82774.1"/>
    </source>
</evidence>
<accession>A0A2P6NFP4</accession>
<evidence type="ECO:0000256" key="1">
    <source>
        <dbReference type="ARBA" id="ARBA00004177"/>
    </source>
</evidence>
<keyword evidence="3" id="KW-0813">Transport</keyword>
<gene>
    <name evidence="7" type="ORF">PROFUN_09859</name>
</gene>
<sequence>MATPAPYWVPLERDDRHLKSINSIKSKSTIDHPLVVKSVVETKTIEVVSKEVKSPQLAPKKNSTEKNGVSNNDPLSAVASPTKPLSDPLSSDPLSASALVDPLSSNDPLSMSAQEPQFNYDTSASRSSSNLTQFRGKSATMDKRSTMKKKEQQEAQEKWDEATRLREQAVTLWKTKKAGILQEFTTDELMGVTASFIDESESGKAKVTMDKTQMRLAQLEEGDTNTAKNTQQLSQKEFEKKIESYHSDIMTSWKSEEKVKALKVAIQGAKMLTDTSTIKFYPSKFVLITEILDTFGNLVYERISSKHGPGDKPSEQARETCRNWFHKIASVRELVPRIYIEMAILRCYIFIQQKTFPIVIERLCRQIRGIGDPLVAMYARSYLVRKGNEVEPDLKVYAQTAFEDFVTHHTTITSEPFVNSLERYHITKKDYLHLYYPAVDWIFTCMSTHYDQADFDRVLDGYRRTKDSIILESIVTCLDSTMIVLRAEQILQFIYEDDKERNKILGLTIELLNSYPCNTSLNEGIVAKFNEYETTIEDDIEAVTLLRVFVEFSARYTKIEEVNQLLGRVLARGKKGAENDQLMAALQSVIVAVLDYVPSTVSILSMDCFPPLVELMKGEREVSISKSILNAFSKGQETLKDPVIIGNMFTLATNVHDSMNSLSFFDEIRQNSRSIATFINRVDFGIDLEKHLNFHVECRKAFGNLDMVKHQLVLSTLQLCMKALKIVKGKHNKKTAQFARACISYCYITIPTMEDALVRLKLYIFSGQIALLNQSLPQVDALFKSAIILIQEVPTRITELHNQGQSKSTEPVLMEYIESLFSSLVVVPGHPEAGPFYLIKALLKVIAEYPWENGSVPKTRVYIQSLSLLSAQYQTRLPYSIVGVDGNDKLYGGDNNFRAELQEIINRVVDDILKELSGMPTEESHNQVEQSRLSLEMFNSLLSYAQLTPRSATLAVKLYELVKKGGKTKYAEASVNSLRSHTTQLSRDLYNKLVSL</sequence>
<protein>
    <recommendedName>
        <fullName evidence="9">VPS35 endosomal protein sorting factor-like</fullName>
    </recommendedName>
</protein>
<dbReference type="EMBL" id="MDYQ01000096">
    <property type="protein sequence ID" value="PRP82774.1"/>
    <property type="molecule type" value="Genomic_DNA"/>
</dbReference>
<proteinExistence type="inferred from homology"/>
<evidence type="ECO:0000313" key="8">
    <source>
        <dbReference type="Proteomes" id="UP000241769"/>
    </source>
</evidence>
<reference evidence="7 8" key="1">
    <citation type="journal article" date="2018" name="Genome Biol. Evol.">
        <title>Multiple Roots of Fruiting Body Formation in Amoebozoa.</title>
        <authorList>
            <person name="Hillmann F."/>
            <person name="Forbes G."/>
            <person name="Novohradska S."/>
            <person name="Ferling I."/>
            <person name="Riege K."/>
            <person name="Groth M."/>
            <person name="Westermann M."/>
            <person name="Marz M."/>
            <person name="Spaller T."/>
            <person name="Winckler T."/>
            <person name="Schaap P."/>
            <person name="Glockner G."/>
        </authorList>
    </citation>
    <scope>NUCLEOTIDE SEQUENCE [LARGE SCALE GENOMIC DNA]</scope>
    <source>
        <strain evidence="7 8">Jena</strain>
    </source>
</reference>
<dbReference type="GO" id="GO:0015031">
    <property type="term" value="P:protein transport"/>
    <property type="evidence" value="ECO:0007669"/>
    <property type="project" value="UniProtKB-KW"/>
</dbReference>
<keyword evidence="5" id="KW-0653">Protein transport</keyword>
<keyword evidence="8" id="KW-1185">Reference proteome</keyword>
<feature type="compositionally biased region" description="Polar residues" evidence="6">
    <location>
        <begin position="103"/>
        <end position="135"/>
    </location>
</feature>
<evidence type="ECO:0000256" key="6">
    <source>
        <dbReference type="SAM" id="MobiDB-lite"/>
    </source>
</evidence>
<comment type="caution">
    <text evidence="7">The sequence shown here is derived from an EMBL/GenBank/DDBJ whole genome shotgun (WGS) entry which is preliminary data.</text>
</comment>
<feature type="region of interest" description="Disordered" evidence="6">
    <location>
        <begin position="49"/>
        <end position="148"/>
    </location>
</feature>
<comment type="subcellular location">
    <subcellularLocation>
        <location evidence="1">Endosome</location>
    </subcellularLocation>
</comment>
<dbReference type="Proteomes" id="UP000241769">
    <property type="component" value="Unassembled WGS sequence"/>
</dbReference>
<comment type="similarity">
    <text evidence="2">Belongs to the VPS35L family.</text>
</comment>
<evidence type="ECO:0008006" key="9">
    <source>
        <dbReference type="Google" id="ProtNLM"/>
    </source>
</evidence>
<dbReference type="InParanoid" id="A0A2P6NFP4"/>
<keyword evidence="4" id="KW-0967">Endosome</keyword>
<feature type="compositionally biased region" description="Polar residues" evidence="6">
    <location>
        <begin position="65"/>
        <end position="74"/>
    </location>
</feature>
<organism evidence="7 8">
    <name type="scientific">Planoprotostelium fungivorum</name>
    <dbReference type="NCBI Taxonomy" id="1890364"/>
    <lineage>
        <taxon>Eukaryota</taxon>
        <taxon>Amoebozoa</taxon>
        <taxon>Evosea</taxon>
        <taxon>Variosea</taxon>
        <taxon>Cavosteliida</taxon>
        <taxon>Cavosteliaceae</taxon>
        <taxon>Planoprotostelium</taxon>
    </lineage>
</organism>
<evidence type="ECO:0000256" key="2">
    <source>
        <dbReference type="ARBA" id="ARBA00010704"/>
    </source>
</evidence>
<dbReference type="AlphaFoldDB" id="A0A2P6NFP4"/>
<dbReference type="STRING" id="1890364.A0A2P6NFP4"/>
<dbReference type="OrthoDB" id="1734063at2759"/>
<dbReference type="InterPro" id="IPR029705">
    <property type="entry name" value="VPS35L"/>
</dbReference>
<evidence type="ECO:0000256" key="5">
    <source>
        <dbReference type="ARBA" id="ARBA00022927"/>
    </source>
</evidence>